<dbReference type="Gene3D" id="1.10.238.160">
    <property type="match status" value="1"/>
</dbReference>
<protein>
    <submittedName>
        <fullName evidence="1">AlpA family phage regulatory protein</fullName>
    </submittedName>
</protein>
<sequence>MSTETNQDYDLIDIKEVKATIDISTATIYRMMQKGTFPRQRKIGKRSLWRSDEIKKFKQSLEENQDANC</sequence>
<accession>A0ABY4E1D6</accession>
<dbReference type="SUPFAM" id="SSF46955">
    <property type="entry name" value="Putative DNA-binding domain"/>
    <property type="match status" value="1"/>
</dbReference>
<dbReference type="Pfam" id="PF05930">
    <property type="entry name" value="Phage_AlpA"/>
    <property type="match status" value="1"/>
</dbReference>
<evidence type="ECO:0000313" key="1">
    <source>
        <dbReference type="EMBL" id="UOO89566.1"/>
    </source>
</evidence>
<proteinExistence type="predicted"/>
<organism evidence="1 2">
    <name type="scientific">Vitreoscilla massiliensis</name>
    <dbReference type="NCBI Taxonomy" id="1689272"/>
    <lineage>
        <taxon>Bacteria</taxon>
        <taxon>Pseudomonadati</taxon>
        <taxon>Pseudomonadota</taxon>
        <taxon>Betaproteobacteria</taxon>
        <taxon>Neisseriales</taxon>
        <taxon>Neisseriaceae</taxon>
        <taxon>Vitreoscilla</taxon>
    </lineage>
</organism>
<name>A0ABY4E1D6_9NEIS</name>
<dbReference type="InterPro" id="IPR010260">
    <property type="entry name" value="AlpA"/>
</dbReference>
<evidence type="ECO:0000313" key="2">
    <source>
        <dbReference type="Proteomes" id="UP000832011"/>
    </source>
</evidence>
<dbReference type="InterPro" id="IPR009061">
    <property type="entry name" value="DNA-bd_dom_put_sf"/>
</dbReference>
<dbReference type="EMBL" id="CP091511">
    <property type="protein sequence ID" value="UOO89566.1"/>
    <property type="molecule type" value="Genomic_DNA"/>
</dbReference>
<dbReference type="Proteomes" id="UP000832011">
    <property type="component" value="Chromosome"/>
</dbReference>
<dbReference type="RefSeq" id="WP_058305465.1">
    <property type="nucleotide sequence ID" value="NZ_CABKVG010000007.1"/>
</dbReference>
<reference evidence="1 2" key="1">
    <citation type="journal article" date="2022" name="Res Sq">
        <title>Evolution of multicellular longitudinally dividing oral cavity symbionts (Neisseriaceae).</title>
        <authorList>
            <person name="Nyongesa S."/>
            <person name="Weber P."/>
            <person name="Bernet E."/>
            <person name="Pullido F."/>
            <person name="Nieckarz M."/>
            <person name="Delaby M."/>
            <person name="Nieves C."/>
            <person name="Viehboeck T."/>
            <person name="Krause N."/>
            <person name="Rivera-Millot A."/>
            <person name="Nakamura A."/>
            <person name="Vischer N."/>
            <person name="VanNieuwenhze M."/>
            <person name="Brun Y."/>
            <person name="Cava F."/>
            <person name="Bulgheresi S."/>
            <person name="Veyrier F."/>
        </authorList>
    </citation>
    <scope>NUCLEOTIDE SEQUENCE [LARGE SCALE GENOMIC DNA]</scope>
    <source>
        <strain evidence="1 2">SN4</strain>
    </source>
</reference>
<gene>
    <name evidence="1" type="ORF">LVJ82_00860</name>
</gene>
<keyword evidence="2" id="KW-1185">Reference proteome</keyword>